<evidence type="ECO:0000256" key="2">
    <source>
        <dbReference type="ARBA" id="ARBA00012060"/>
    </source>
</evidence>
<keyword evidence="3" id="KW-0456">Lyase</keyword>
<dbReference type="AlphaFoldDB" id="A0A0P7B623"/>
<dbReference type="InterPro" id="IPR013785">
    <property type="entry name" value="Aldolase_TIM"/>
</dbReference>
<comment type="catalytic activity">
    <reaction evidence="1">
        <text>3-dehydroquinate = 3-dehydroshikimate + H2O</text>
        <dbReference type="Rhea" id="RHEA:21096"/>
        <dbReference type="ChEBI" id="CHEBI:15377"/>
        <dbReference type="ChEBI" id="CHEBI:16630"/>
        <dbReference type="ChEBI" id="CHEBI:32364"/>
        <dbReference type="EC" id="4.2.1.10"/>
    </reaction>
</comment>
<evidence type="ECO:0000256" key="5">
    <source>
        <dbReference type="SAM" id="MobiDB-lite"/>
    </source>
</evidence>
<feature type="region of interest" description="Disordered" evidence="5">
    <location>
        <begin position="178"/>
        <end position="198"/>
    </location>
</feature>
<dbReference type="STRING" id="78410.A0A0P7B623"/>
<evidence type="ECO:0000256" key="4">
    <source>
        <dbReference type="ARBA" id="ARBA00023270"/>
    </source>
</evidence>
<keyword evidence="7" id="KW-1185">Reference proteome</keyword>
<dbReference type="GO" id="GO:0003855">
    <property type="term" value="F:3-dehydroquinate dehydratase activity"/>
    <property type="evidence" value="ECO:0007669"/>
    <property type="project" value="UniProtKB-EC"/>
</dbReference>
<dbReference type="Pfam" id="PF01487">
    <property type="entry name" value="DHquinase_I"/>
    <property type="match status" value="1"/>
</dbReference>
<dbReference type="GO" id="GO:0046279">
    <property type="term" value="P:3,4-dihydroxybenzoate biosynthetic process"/>
    <property type="evidence" value="ECO:0007669"/>
    <property type="project" value="TreeGrafter"/>
</dbReference>
<dbReference type="InterPro" id="IPR001381">
    <property type="entry name" value="DHquinase_I"/>
</dbReference>
<dbReference type="EC" id="4.2.1.10" evidence="2"/>
<evidence type="ECO:0000313" key="7">
    <source>
        <dbReference type="Proteomes" id="UP000050424"/>
    </source>
</evidence>
<dbReference type="EMBL" id="LKCW01000057">
    <property type="protein sequence ID" value="KPM41906.1"/>
    <property type="molecule type" value="Genomic_DNA"/>
</dbReference>
<protein>
    <recommendedName>
        <fullName evidence="2">3-dehydroquinate dehydratase</fullName>
        <ecNumber evidence="2">4.2.1.10</ecNumber>
    </recommendedName>
</protein>
<sequence>MAIVSVGADALELRIDLLHEEGQEGDFPSLDYVAEQLMTLRLQSELPIIFTIRLTPSGGKWPLTETHLAIQYLQKALQWGVEFIDLEDLFSSDLRALLLPYKGHTKIIASHHDFSGRLDWTSSDTLETYQACSAFGDVVQIAGVATGLTETFEVQRFRNKVRHASTLGIPPLAAFDTGRGDDPPAATDEQCTESVIAS</sequence>
<dbReference type="PANTHER" id="PTHR43699:SF1">
    <property type="entry name" value="3-DEHYDROQUINATE DEHYDRATASE"/>
    <property type="match status" value="1"/>
</dbReference>
<dbReference type="PANTHER" id="PTHR43699">
    <property type="entry name" value="3-DEHYDROQUINATE DEHYDRATASE"/>
    <property type="match status" value="1"/>
</dbReference>
<dbReference type="Proteomes" id="UP000050424">
    <property type="component" value="Unassembled WGS sequence"/>
</dbReference>
<evidence type="ECO:0000256" key="1">
    <source>
        <dbReference type="ARBA" id="ARBA00001864"/>
    </source>
</evidence>
<dbReference type="Gene3D" id="3.20.20.70">
    <property type="entry name" value="Aldolase class I"/>
    <property type="match status" value="1"/>
</dbReference>
<keyword evidence="4" id="KW-0704">Schiff base</keyword>
<organism evidence="6 7">
    <name type="scientific">Neonectria ditissima</name>
    <dbReference type="NCBI Taxonomy" id="78410"/>
    <lineage>
        <taxon>Eukaryota</taxon>
        <taxon>Fungi</taxon>
        <taxon>Dikarya</taxon>
        <taxon>Ascomycota</taxon>
        <taxon>Pezizomycotina</taxon>
        <taxon>Sordariomycetes</taxon>
        <taxon>Hypocreomycetidae</taxon>
        <taxon>Hypocreales</taxon>
        <taxon>Nectriaceae</taxon>
        <taxon>Neonectria</taxon>
    </lineage>
</organism>
<dbReference type="CDD" id="cd00502">
    <property type="entry name" value="DHQase_I"/>
    <property type="match status" value="1"/>
</dbReference>
<dbReference type="SUPFAM" id="SSF51569">
    <property type="entry name" value="Aldolase"/>
    <property type="match status" value="1"/>
</dbReference>
<name>A0A0P7B623_9HYPO</name>
<dbReference type="OrthoDB" id="204377at2759"/>
<reference evidence="6 7" key="1">
    <citation type="submission" date="2015-09" db="EMBL/GenBank/DDBJ databases">
        <title>Draft genome of a European isolate of the apple canker pathogen Neonectria ditissima.</title>
        <authorList>
            <person name="Gomez-Cortecero A."/>
            <person name="Harrison R.J."/>
            <person name="Armitage A.D."/>
        </authorList>
    </citation>
    <scope>NUCLEOTIDE SEQUENCE [LARGE SCALE GENOMIC DNA]</scope>
    <source>
        <strain evidence="6 7">R09/05</strain>
    </source>
</reference>
<dbReference type="InterPro" id="IPR050146">
    <property type="entry name" value="Type-I_3-dehydroquinase"/>
</dbReference>
<evidence type="ECO:0000313" key="6">
    <source>
        <dbReference type="EMBL" id="KPM41906.1"/>
    </source>
</evidence>
<comment type="caution">
    <text evidence="6">The sequence shown here is derived from an EMBL/GenBank/DDBJ whole genome shotgun (WGS) entry which is preliminary data.</text>
</comment>
<evidence type="ECO:0000256" key="3">
    <source>
        <dbReference type="ARBA" id="ARBA00023239"/>
    </source>
</evidence>
<accession>A0A0P7B623</accession>
<gene>
    <name evidence="6" type="ORF">AK830_g4652</name>
</gene>
<proteinExistence type="predicted"/>